<reference evidence="1" key="1">
    <citation type="submission" date="2010-07" db="EMBL/GenBank/DDBJ databases">
        <authorList>
            <consortium name="CONSOLIDER consortium CSD2007-00005"/>
            <person name="Guazzaroni M.-E."/>
            <person name="Richter M."/>
            <person name="Garcia-Salamanca A."/>
            <person name="Yarza P."/>
            <person name="Ferrer M."/>
        </authorList>
    </citation>
    <scope>NUCLEOTIDE SEQUENCE</scope>
</reference>
<protein>
    <submittedName>
        <fullName evidence="1">Uncharacterized protein</fullName>
    </submittedName>
</protein>
<name>D9PN88_9ZZZZ</name>
<accession>D9PN88</accession>
<organism evidence="1">
    <name type="scientific">sediment metagenome</name>
    <dbReference type="NCBI Taxonomy" id="749907"/>
    <lineage>
        <taxon>unclassified sequences</taxon>
        <taxon>metagenomes</taxon>
        <taxon>ecological metagenomes</taxon>
    </lineage>
</organism>
<evidence type="ECO:0000313" key="1">
    <source>
        <dbReference type="EMBL" id="EFK94977.1"/>
    </source>
</evidence>
<dbReference type="AlphaFoldDB" id="D9PN88"/>
<proteinExistence type="predicted"/>
<comment type="caution">
    <text evidence="1">The sequence shown here is derived from an EMBL/GenBank/DDBJ whole genome shotgun (WGS) entry which is preliminary data.</text>
</comment>
<reference evidence="1" key="2">
    <citation type="journal article" date="2011" name="Microb. Ecol.">
        <title>Taxonomic and Functional Metagenomic Profiling of the Microbial Community in the Anoxic Sediment of a Sub-saline Shallow Lake (Laguna de Carrizo, Central Spain).</title>
        <authorList>
            <person name="Ferrer M."/>
            <person name="Guazzaroni M.E."/>
            <person name="Richter M."/>
            <person name="Garcia-Salamanca A."/>
            <person name="Yarza P."/>
            <person name="Suarez-Suarez A."/>
            <person name="Solano J."/>
            <person name="Alcaide M."/>
            <person name="van Dillewijn P."/>
            <person name="Molina-Henares M.A."/>
            <person name="Lopez-Cortes N."/>
            <person name="Al-Ramahi Y."/>
            <person name="Guerrero C."/>
            <person name="Acosta A."/>
            <person name="de Eugenio L.I."/>
            <person name="Martinez V."/>
            <person name="Marques S."/>
            <person name="Rojo F."/>
            <person name="Santero E."/>
            <person name="Genilloud O."/>
            <person name="Perez-Perez J."/>
            <person name="Rossello-Mora R."/>
            <person name="Ramos J.L."/>
        </authorList>
    </citation>
    <scope>NUCLEOTIDE SEQUENCE</scope>
</reference>
<dbReference type="EMBL" id="ADZX01000931">
    <property type="protein sequence ID" value="EFK94977.1"/>
    <property type="molecule type" value="Genomic_DNA"/>
</dbReference>
<sequence length="65" mass="5670">MITGATATGLGAGAAGRISGVDGAGVGAAGMIGVTVTGELSGTTIGAALGAAIEAAGGGAGRLTR</sequence>
<gene>
    <name evidence="1" type="ORF">LDC_3017</name>
</gene>